<dbReference type="Proteomes" id="UP000019812">
    <property type="component" value="Unassembled WGS sequence"/>
</dbReference>
<organism evidence="1 2">
    <name type="scientific">Candidatus Accumulibacter vicinus</name>
    <dbReference type="NCBI Taxonomy" id="2954382"/>
    <lineage>
        <taxon>Bacteria</taxon>
        <taxon>Pseudomonadati</taxon>
        <taxon>Pseudomonadota</taxon>
        <taxon>Betaproteobacteria</taxon>
        <taxon>Candidatus Accumulibacter</taxon>
    </lineage>
</organism>
<accession>A0A084Y3W8</accession>
<protein>
    <submittedName>
        <fullName evidence="1">Uncharacterized protein</fullName>
    </submittedName>
</protein>
<dbReference type="AlphaFoldDB" id="A0A084Y3W8"/>
<name>A0A084Y3W8_9PROT</name>
<gene>
    <name evidence="1" type="ORF">CAPSK01_000886</name>
</gene>
<reference evidence="1 2" key="1">
    <citation type="submission" date="2014-07" db="EMBL/GenBank/DDBJ databases">
        <title>Expanding our view of genomic diversity in Candidatus Accumulibacter clades.</title>
        <authorList>
            <person name="Skennerton C.T."/>
            <person name="Barr J.J."/>
            <person name="Slater F.R."/>
            <person name="Bond P.L."/>
            <person name="Tyson G.W."/>
        </authorList>
    </citation>
    <scope>NUCLEOTIDE SEQUENCE [LARGE SCALE GENOMIC DNA]</scope>
    <source>
        <strain evidence="2">SK-01</strain>
    </source>
</reference>
<evidence type="ECO:0000313" key="1">
    <source>
        <dbReference type="EMBL" id="KFB69412.1"/>
    </source>
</evidence>
<dbReference type="EMBL" id="JDSS02000015">
    <property type="protein sequence ID" value="KFB69412.1"/>
    <property type="molecule type" value="Genomic_DNA"/>
</dbReference>
<comment type="caution">
    <text evidence="1">The sequence shown here is derived from an EMBL/GenBank/DDBJ whole genome shotgun (WGS) entry which is preliminary data.</text>
</comment>
<evidence type="ECO:0000313" key="2">
    <source>
        <dbReference type="Proteomes" id="UP000019812"/>
    </source>
</evidence>
<sequence length="76" mass="8522">MSELVSVLVKKVFVFIENAEIIHSLNHTIIGQPIPLARLFSNPEKYIGVREVASGTEPVSTEFVNYVLPRIPVENM</sequence>
<proteinExistence type="predicted"/>